<reference evidence="3" key="1">
    <citation type="submission" date="2017-09" db="EMBL/GenBank/DDBJ databases">
        <authorList>
            <person name="Varghese N."/>
            <person name="Submissions S."/>
        </authorList>
    </citation>
    <scope>NUCLEOTIDE SEQUENCE [LARGE SCALE GENOMIC DNA]</scope>
    <source>
        <strain evidence="3">C7</strain>
    </source>
</reference>
<evidence type="ECO:0000313" key="3">
    <source>
        <dbReference type="Proteomes" id="UP000220034"/>
    </source>
</evidence>
<dbReference type="EMBL" id="OCTN01000001">
    <property type="protein sequence ID" value="SOH93140.1"/>
    <property type="molecule type" value="Genomic_DNA"/>
</dbReference>
<name>A0A2C9CPK4_9RHOB</name>
<proteinExistence type="predicted"/>
<protein>
    <recommendedName>
        <fullName evidence="4">Type IV pili methyl-accepting chemotaxis transducer N-term</fullName>
    </recommendedName>
</protein>
<evidence type="ECO:0008006" key="4">
    <source>
        <dbReference type="Google" id="ProtNLM"/>
    </source>
</evidence>
<accession>A0A2C9CPK4</accession>
<evidence type="ECO:0000256" key="1">
    <source>
        <dbReference type="SAM" id="MobiDB-lite"/>
    </source>
</evidence>
<sequence length="335" mass="35590">MVNGHIAKNMQKSSKSAQARGKKSTESIQMKHYILGTALSLLALNTPALAQDDATATALGINTINAAQTLITSVEYMLDHSCQISLSESAEAVTALQNDVETFHSTLALLRTGGEAEGIAPVRSRRAQRALDTLEQEVEAYLAFATFGTRGTMSAPYLDQLYLAHAPIPDASHEVVDVLNTTFMLQRIGMLESSTLGALTDITQRATTISANLCLIAVDQHSDAAIATLNDVLQEIEQNLDLLATGDAMQKILPPTPEMRAALDCVAADFTEVQSFVAPYLDGTTRPTVEQFAHASAMLGALEANAQTSVEVFEADVIGTPTANDGCTAPRNPAS</sequence>
<keyword evidence="3" id="KW-1185">Reference proteome</keyword>
<organism evidence="2 3">
    <name type="scientific">Pontivivens marinum</name>
    <dbReference type="NCBI Taxonomy" id="1690039"/>
    <lineage>
        <taxon>Bacteria</taxon>
        <taxon>Pseudomonadati</taxon>
        <taxon>Pseudomonadota</taxon>
        <taxon>Alphaproteobacteria</taxon>
        <taxon>Rhodobacterales</taxon>
        <taxon>Paracoccaceae</taxon>
        <taxon>Pontivivens</taxon>
    </lineage>
</organism>
<dbReference type="Proteomes" id="UP000220034">
    <property type="component" value="Unassembled WGS sequence"/>
</dbReference>
<dbReference type="AlphaFoldDB" id="A0A2C9CPK4"/>
<gene>
    <name evidence="2" type="ORF">SAMN06273572_101995</name>
</gene>
<evidence type="ECO:0000313" key="2">
    <source>
        <dbReference type="EMBL" id="SOH93140.1"/>
    </source>
</evidence>
<feature type="region of interest" description="Disordered" evidence="1">
    <location>
        <begin position="1"/>
        <end position="22"/>
    </location>
</feature>